<reference evidence="1 2" key="1">
    <citation type="submission" date="2021-06" db="EMBL/GenBank/DDBJ databases">
        <title>Caerostris darwini draft genome.</title>
        <authorList>
            <person name="Kono N."/>
            <person name="Arakawa K."/>
        </authorList>
    </citation>
    <scope>NUCLEOTIDE SEQUENCE [LARGE SCALE GENOMIC DNA]</scope>
</reference>
<comment type="caution">
    <text evidence="1">The sequence shown here is derived from an EMBL/GenBank/DDBJ whole genome shotgun (WGS) entry which is preliminary data.</text>
</comment>
<keyword evidence="2" id="KW-1185">Reference proteome</keyword>
<dbReference type="AlphaFoldDB" id="A0AAV4SGK8"/>
<evidence type="ECO:0000313" key="1">
    <source>
        <dbReference type="EMBL" id="GIY32109.1"/>
    </source>
</evidence>
<dbReference type="EMBL" id="BPLQ01007744">
    <property type="protein sequence ID" value="GIY32109.1"/>
    <property type="molecule type" value="Genomic_DNA"/>
</dbReference>
<name>A0AAV4SGK8_9ARAC</name>
<gene>
    <name evidence="1" type="ORF">CDAR_256461</name>
</gene>
<sequence>MISTRIRDLLNKLRRRKRSNNSKTSPQHNRLRSGNCASSSKCTTVLFCCKITYHGIVRESQIGRRLGDGRKSFASTDTEMEFLNEGGLVMGGCGGVGFVRHKSKLPHEKRARARLPASNFVSGTRVWFRLN</sequence>
<organism evidence="1 2">
    <name type="scientific">Caerostris darwini</name>
    <dbReference type="NCBI Taxonomy" id="1538125"/>
    <lineage>
        <taxon>Eukaryota</taxon>
        <taxon>Metazoa</taxon>
        <taxon>Ecdysozoa</taxon>
        <taxon>Arthropoda</taxon>
        <taxon>Chelicerata</taxon>
        <taxon>Arachnida</taxon>
        <taxon>Araneae</taxon>
        <taxon>Araneomorphae</taxon>
        <taxon>Entelegynae</taxon>
        <taxon>Araneoidea</taxon>
        <taxon>Araneidae</taxon>
        <taxon>Caerostris</taxon>
    </lineage>
</organism>
<dbReference type="Proteomes" id="UP001054837">
    <property type="component" value="Unassembled WGS sequence"/>
</dbReference>
<proteinExistence type="predicted"/>
<evidence type="ECO:0000313" key="2">
    <source>
        <dbReference type="Proteomes" id="UP001054837"/>
    </source>
</evidence>
<accession>A0AAV4SGK8</accession>
<protein>
    <submittedName>
        <fullName evidence="1">Uncharacterized protein</fullName>
    </submittedName>
</protein>